<sequence>MIKNKKFNILKKLILLSFASATFLSSFANISAKNDNTMEENNSVKDKKTFLDNLIEKIKKSDSIEEILKGSIINYKKTEQQFKTNSLSDYITSLKNGANRFDIVFKAGRDSNLINHYVEKIKLAINSLSAKYIYSENSLTFSIAFDSLENFKKIFLKLLTIEIDSQDILQVNVNETGKTVEQLKPAYYKNIYKILLGSDPDIGGSPFIIYDGESSFWENYNWLNQERYRLIGLTYPVLSEERRDSAPIVGKKKLVKVGILDPSGIIDTSAKQFWKSTKKVTHDDFFLSESVGLHANRVAEVIIGKQGITPYVDLYSSQFEDWNGIAGELNWFINNGVHVINNSWGSVYQNLTAYNADAQWLDNFLLQNSEVVFIKTAGNEGNPLKKGYKKGNEFLEHRSLSFNSIIVGALETQERVKGQAFSEISKNVNYVTTSAPDLFISEFEDEKGLHAIGGTSFAAPSITGIVALLKQPKYQAKLNQGKDSIIIKSAIISGSRNNLDDYLWNNQEKSVWNHNYNNKTGFGRANYSKIQESLNNLEYFRLTSRYTEDNKYVKKVYIDKGKKYRVNITWQVRDLLHRFPIDKSVWLYNVPTPDDTFTPPVSISLNVRFPGNSGKVVSVDNNLWNTKIVDFEATESGYYSFEVFYNSILKDPRLKDYDVAMTYSQF</sequence>
<feature type="domain" description="Peptidase S8/S53" evidence="7">
    <location>
        <begin position="284"/>
        <end position="500"/>
    </location>
</feature>
<evidence type="ECO:0000256" key="3">
    <source>
        <dbReference type="ARBA" id="ARBA00022801"/>
    </source>
</evidence>
<dbReference type="InterPro" id="IPR000209">
    <property type="entry name" value="Peptidase_S8/S53_dom"/>
</dbReference>
<evidence type="ECO:0000313" key="9">
    <source>
        <dbReference type="Proteomes" id="UP000217033"/>
    </source>
</evidence>
<evidence type="ECO:0000256" key="1">
    <source>
        <dbReference type="ARBA" id="ARBA00011073"/>
    </source>
</evidence>
<feature type="chain" id="PRO_5045815172" description="Peptidase S8/S53 domain-containing protein" evidence="6">
    <location>
        <begin position="29"/>
        <end position="666"/>
    </location>
</feature>
<evidence type="ECO:0000256" key="5">
    <source>
        <dbReference type="PROSITE-ProRule" id="PRU01240"/>
    </source>
</evidence>
<dbReference type="PANTHER" id="PTHR43806">
    <property type="entry name" value="PEPTIDASE S8"/>
    <property type="match status" value="1"/>
</dbReference>
<evidence type="ECO:0000313" key="8">
    <source>
        <dbReference type="EMBL" id="PAF55454.1"/>
    </source>
</evidence>
<protein>
    <recommendedName>
        <fullName evidence="7">Peptidase S8/S53 domain-containing protein</fullName>
    </recommendedName>
</protein>
<comment type="similarity">
    <text evidence="1 5">Belongs to the peptidase S8 family.</text>
</comment>
<keyword evidence="9" id="KW-1185">Reference proteome</keyword>
<proteinExistence type="inferred from homology"/>
<keyword evidence="4" id="KW-0720">Serine protease</keyword>
<name>A0ABX4H6C1_9BACT</name>
<dbReference type="Proteomes" id="UP000217033">
    <property type="component" value="Unassembled WGS sequence"/>
</dbReference>
<evidence type="ECO:0000256" key="2">
    <source>
        <dbReference type="ARBA" id="ARBA00022670"/>
    </source>
</evidence>
<dbReference type="InterPro" id="IPR050131">
    <property type="entry name" value="Peptidase_S8_subtilisin-like"/>
</dbReference>
<dbReference type="EMBL" id="NQMN01000001">
    <property type="protein sequence ID" value="PAF55454.1"/>
    <property type="molecule type" value="Genomic_DNA"/>
</dbReference>
<evidence type="ECO:0000256" key="4">
    <source>
        <dbReference type="ARBA" id="ARBA00022825"/>
    </source>
</evidence>
<dbReference type="PANTHER" id="PTHR43806:SF11">
    <property type="entry name" value="CEREVISIN-RELATED"/>
    <property type="match status" value="1"/>
</dbReference>
<keyword evidence="2" id="KW-0645">Protease</keyword>
<accession>A0ABX4H6C1</accession>
<dbReference type="InterPro" id="IPR036852">
    <property type="entry name" value="Peptidase_S8/S53_dom_sf"/>
</dbReference>
<dbReference type="InterPro" id="IPR023828">
    <property type="entry name" value="Peptidase_S8_Ser-AS"/>
</dbReference>
<dbReference type="Gene3D" id="3.40.50.200">
    <property type="entry name" value="Peptidase S8/S53 domain"/>
    <property type="match status" value="1"/>
</dbReference>
<comment type="caution">
    <text evidence="5">Lacks conserved residue(s) required for the propagation of feature annotation.</text>
</comment>
<evidence type="ECO:0000259" key="7">
    <source>
        <dbReference type="Pfam" id="PF00082"/>
    </source>
</evidence>
<evidence type="ECO:0000256" key="6">
    <source>
        <dbReference type="SAM" id="SignalP"/>
    </source>
</evidence>
<dbReference type="PROSITE" id="PS00138">
    <property type="entry name" value="SUBTILASE_SER"/>
    <property type="match status" value="1"/>
</dbReference>
<keyword evidence="6" id="KW-0732">Signal</keyword>
<dbReference type="PROSITE" id="PS51892">
    <property type="entry name" value="SUBTILASE"/>
    <property type="match status" value="1"/>
</dbReference>
<feature type="signal peptide" evidence="6">
    <location>
        <begin position="1"/>
        <end position="28"/>
    </location>
</feature>
<gene>
    <name evidence="8" type="ORF">CJF60_02095</name>
</gene>
<keyword evidence="3" id="KW-0378">Hydrolase</keyword>
<reference evidence="8" key="1">
    <citation type="submission" date="2017-08" db="EMBL/GenBank/DDBJ databases">
        <authorList>
            <person name="Alvarez-Ponce D."/>
            <person name="Weitzman C.L."/>
            <person name="Tillett R.L."/>
            <person name="Sandmeier F.C."/>
            <person name="Tracy C.R."/>
        </authorList>
    </citation>
    <scope>NUCLEOTIDE SEQUENCE [LARGE SCALE GENOMIC DNA]</scope>
    <source>
        <strain evidence="8">PS6</strain>
    </source>
</reference>
<organism evidence="8 9">
    <name type="scientific">Mycoplasmopsis agassizii</name>
    <dbReference type="NCBI Taxonomy" id="33922"/>
    <lineage>
        <taxon>Bacteria</taxon>
        <taxon>Bacillati</taxon>
        <taxon>Mycoplasmatota</taxon>
        <taxon>Mycoplasmoidales</taxon>
        <taxon>Metamycoplasmataceae</taxon>
        <taxon>Mycoplasmopsis</taxon>
    </lineage>
</organism>
<comment type="caution">
    <text evidence="8">The sequence shown here is derived from an EMBL/GenBank/DDBJ whole genome shotgun (WGS) entry which is preliminary data.</text>
</comment>
<dbReference type="SUPFAM" id="SSF52743">
    <property type="entry name" value="Subtilisin-like"/>
    <property type="match status" value="1"/>
</dbReference>
<dbReference type="Pfam" id="PF00082">
    <property type="entry name" value="Peptidase_S8"/>
    <property type="match status" value="1"/>
</dbReference>